<dbReference type="InterPro" id="IPR001138">
    <property type="entry name" value="Zn2Cys6_DnaBD"/>
</dbReference>
<feature type="region of interest" description="Disordered" evidence="12">
    <location>
        <begin position="347"/>
        <end position="397"/>
    </location>
</feature>
<feature type="domain" description="Xylanolytic transcriptional activator regulatory" evidence="13">
    <location>
        <begin position="534"/>
        <end position="631"/>
    </location>
</feature>
<dbReference type="PANTHER" id="PTHR47338:SF29">
    <property type="entry name" value="ZN(2)-C6 FUNGAL-TYPE DOMAIN-CONTAINING PROTEIN"/>
    <property type="match status" value="1"/>
</dbReference>
<feature type="binding site" evidence="11">
    <location>
        <position position="170"/>
    </location>
    <ligand>
        <name>ATP</name>
        <dbReference type="ChEBI" id="CHEBI:30616"/>
    </ligand>
</feature>
<evidence type="ECO:0000256" key="3">
    <source>
        <dbReference type="ARBA" id="ARBA00022723"/>
    </source>
</evidence>
<dbReference type="GO" id="GO:0005634">
    <property type="term" value="C:nucleus"/>
    <property type="evidence" value="ECO:0007669"/>
    <property type="project" value="UniProtKB-SubCell"/>
</dbReference>
<comment type="domain">
    <text evidence="11">Consists of three domains, a large central CORE domain and two small peripheral domains, NMPbind and LID, which undergo movements during catalysis. The LID domain closes over the site of phosphoryl transfer upon ATP binding. Assembling and dissambling the active center during each catalytic cycle provides an effective means to prevent ATP hydrolysis.</text>
</comment>
<evidence type="ECO:0000256" key="12">
    <source>
        <dbReference type="SAM" id="MobiDB-lite"/>
    </source>
</evidence>
<dbReference type="HAMAP" id="MF_03168">
    <property type="entry name" value="Adenylate_kinase_AK2"/>
    <property type="match status" value="1"/>
</dbReference>
<feature type="compositionally biased region" description="Low complexity" evidence="12">
    <location>
        <begin position="357"/>
        <end position="381"/>
    </location>
</feature>
<dbReference type="Proteomes" id="UP000006352">
    <property type="component" value="Unassembled WGS sequence"/>
</dbReference>
<comment type="subcellular location">
    <subcellularLocation>
        <location evidence="11">Cytoplasm</location>
        <location evidence="11">Cytosol</location>
    </subcellularLocation>
    <subcellularLocation>
        <location evidence="11">Mitochondrion intermembrane space</location>
    </subcellularLocation>
    <subcellularLocation>
        <location evidence="1">Nucleus</location>
    </subcellularLocation>
    <text evidence="11">Predominantly mitochondrial.</text>
</comment>
<keyword evidence="2 11" id="KW-0808">Transferase</keyword>
<dbReference type="OrthoDB" id="439792at2759"/>
<dbReference type="InParanoid" id="J4IC45"/>
<comment type="catalytic activity">
    <reaction evidence="11">
        <text>AMP + ATP = 2 ADP</text>
        <dbReference type="Rhea" id="RHEA:12973"/>
        <dbReference type="ChEBI" id="CHEBI:30616"/>
        <dbReference type="ChEBI" id="CHEBI:456215"/>
        <dbReference type="ChEBI" id="CHEBI:456216"/>
        <dbReference type="EC" id="2.7.4.3"/>
    </reaction>
</comment>
<evidence type="ECO:0000256" key="10">
    <source>
        <dbReference type="ARBA" id="ARBA00023242"/>
    </source>
</evidence>
<dbReference type="GO" id="GO:0005829">
    <property type="term" value="C:cytosol"/>
    <property type="evidence" value="ECO:0007669"/>
    <property type="project" value="UniProtKB-SubCell"/>
</dbReference>
<dbReference type="GO" id="GO:0000981">
    <property type="term" value="F:DNA-binding transcription factor activity, RNA polymerase II-specific"/>
    <property type="evidence" value="ECO:0007669"/>
    <property type="project" value="InterPro"/>
</dbReference>
<dbReference type="GO" id="GO:0005758">
    <property type="term" value="C:mitochondrial intermembrane space"/>
    <property type="evidence" value="ECO:0007669"/>
    <property type="project" value="UniProtKB-SubCell"/>
</dbReference>
<dbReference type="STRING" id="599839.J4IC45"/>
<feature type="binding site" evidence="11">
    <location>
        <begin position="99"/>
        <end position="101"/>
    </location>
    <ligand>
        <name>AMP</name>
        <dbReference type="ChEBI" id="CHEBI:456215"/>
    </ligand>
</feature>
<feature type="binding site" evidence="11">
    <location>
        <position position="214"/>
    </location>
    <ligand>
        <name>AMP</name>
        <dbReference type="ChEBI" id="CHEBI:456215"/>
    </ligand>
</feature>
<dbReference type="Pfam" id="PF00406">
    <property type="entry name" value="ADK"/>
    <property type="match status" value="1"/>
</dbReference>
<evidence type="ECO:0000313" key="14">
    <source>
        <dbReference type="EMBL" id="CCM05771.1"/>
    </source>
</evidence>
<keyword evidence="15" id="KW-1185">Reference proteome</keyword>
<dbReference type="InterPro" id="IPR027417">
    <property type="entry name" value="P-loop_NTPase"/>
</dbReference>
<keyword evidence="4 11" id="KW-0547">Nucleotide-binding</keyword>
<evidence type="ECO:0000256" key="6">
    <source>
        <dbReference type="ARBA" id="ARBA00022840"/>
    </source>
</evidence>
<dbReference type="InterPro" id="IPR036193">
    <property type="entry name" value="ADK_active_lid_dom_sf"/>
</dbReference>
<dbReference type="EC" id="2.7.4.3" evidence="11"/>
<dbReference type="NCBIfam" id="NF001381">
    <property type="entry name" value="PRK00279.1-3"/>
    <property type="match status" value="1"/>
</dbReference>
<dbReference type="GO" id="GO:0004017">
    <property type="term" value="F:AMP kinase activity"/>
    <property type="evidence" value="ECO:0007669"/>
    <property type="project" value="UniProtKB-UniRule"/>
</dbReference>
<comment type="subunit">
    <text evidence="11">Monomer.</text>
</comment>
<proteinExistence type="inferred from homology"/>
<dbReference type="EMBL" id="HE797206">
    <property type="protein sequence ID" value="CCM05771.1"/>
    <property type="molecule type" value="Genomic_DNA"/>
</dbReference>
<evidence type="ECO:0000313" key="15">
    <source>
        <dbReference type="Proteomes" id="UP000006352"/>
    </source>
</evidence>
<evidence type="ECO:0000259" key="13">
    <source>
        <dbReference type="SMART" id="SM00906"/>
    </source>
</evidence>
<comment type="similarity">
    <text evidence="11">Belongs to the adenylate kinase family. AK2 subfamily.</text>
</comment>
<dbReference type="GeneID" id="24100682"/>
<dbReference type="NCBIfam" id="NF011100">
    <property type="entry name" value="PRK14527.1"/>
    <property type="match status" value="1"/>
</dbReference>
<keyword evidence="3" id="KW-0479">Metal-binding</keyword>
<dbReference type="PROSITE" id="PS00113">
    <property type="entry name" value="ADENYLATE_KINASE"/>
    <property type="match status" value="1"/>
</dbReference>
<dbReference type="GO" id="GO:0006172">
    <property type="term" value="P:ADP biosynthetic process"/>
    <property type="evidence" value="ECO:0007669"/>
    <property type="project" value="UniProtKB-UniRule"/>
</dbReference>
<feature type="binding site" evidence="11">
    <location>
        <position position="242"/>
    </location>
    <ligand>
        <name>ATP</name>
        <dbReference type="ChEBI" id="CHEBI:30616"/>
    </ligand>
</feature>
<dbReference type="SUPFAM" id="SSF52540">
    <property type="entry name" value="P-loop containing nucleoside triphosphate hydrolases"/>
    <property type="match status" value="1"/>
</dbReference>
<dbReference type="NCBIfam" id="TIGR01351">
    <property type="entry name" value="adk"/>
    <property type="match status" value="1"/>
</dbReference>
<keyword evidence="5 11" id="KW-0418">Kinase</keyword>
<evidence type="ECO:0000256" key="1">
    <source>
        <dbReference type="ARBA" id="ARBA00004123"/>
    </source>
</evidence>
<keyword evidence="7" id="KW-0805">Transcription regulation</keyword>
<keyword evidence="11" id="KW-0963">Cytoplasm</keyword>
<dbReference type="PANTHER" id="PTHR47338">
    <property type="entry name" value="ZN(II)2CYS6 TRANSCRIPTION FACTOR (EUROFUNG)-RELATED"/>
    <property type="match status" value="1"/>
</dbReference>
<keyword evidence="10" id="KW-0539">Nucleus</keyword>
<feature type="binding site" evidence="11">
    <location>
        <position position="135"/>
    </location>
    <ligand>
        <name>AMP</name>
        <dbReference type="ChEBI" id="CHEBI:456215"/>
    </ligand>
</feature>
<evidence type="ECO:0000256" key="7">
    <source>
        <dbReference type="ARBA" id="ARBA00023015"/>
    </source>
</evidence>
<feature type="binding site" evidence="11">
    <location>
        <begin position="179"/>
        <end position="180"/>
    </location>
    <ligand>
        <name>ATP</name>
        <dbReference type="ChEBI" id="CHEBI:30616"/>
    </ligand>
</feature>
<dbReference type="InterPro" id="IPR007862">
    <property type="entry name" value="Adenylate_kinase_lid-dom"/>
</dbReference>
<feature type="region of interest" description="LID" evidence="11">
    <location>
        <begin position="169"/>
        <end position="206"/>
    </location>
</feature>
<dbReference type="Pfam" id="PF04082">
    <property type="entry name" value="Fungal_trans"/>
    <property type="match status" value="1"/>
</dbReference>
<dbReference type="CDD" id="cd12148">
    <property type="entry name" value="fungal_TF_MHR"/>
    <property type="match status" value="1"/>
</dbReference>
<keyword evidence="6 11" id="KW-0067">ATP-binding</keyword>
<evidence type="ECO:0000256" key="5">
    <source>
        <dbReference type="ARBA" id="ARBA00022777"/>
    </source>
</evidence>
<name>J4IC45_9APHY</name>
<dbReference type="GO" id="GO:0046034">
    <property type="term" value="P:ATP metabolic process"/>
    <property type="evidence" value="ECO:0007669"/>
    <property type="project" value="UniProtKB-UniRule"/>
</dbReference>
<feature type="binding site" evidence="11">
    <location>
        <position position="203"/>
    </location>
    <ligand>
        <name>AMP</name>
        <dbReference type="ChEBI" id="CHEBI:456215"/>
    </ligand>
</feature>
<dbReference type="Pfam" id="PF05191">
    <property type="entry name" value="ADK_lid"/>
    <property type="match status" value="1"/>
</dbReference>
<dbReference type="AlphaFoldDB" id="J4IC45"/>
<dbReference type="InterPro" id="IPR033690">
    <property type="entry name" value="Adenylat_kinase_CS"/>
</dbReference>
<feature type="binding site" evidence="11">
    <location>
        <begin position="128"/>
        <end position="131"/>
    </location>
    <ligand>
        <name>AMP</name>
        <dbReference type="ChEBI" id="CHEBI:456215"/>
    </ligand>
</feature>
<dbReference type="Gene3D" id="3.40.50.300">
    <property type="entry name" value="P-loop containing nucleotide triphosphate hydrolases"/>
    <property type="match status" value="1"/>
</dbReference>
<dbReference type="InterPro" id="IPR000850">
    <property type="entry name" value="Adenylat/UMP-CMP_kin"/>
</dbReference>
<dbReference type="SMART" id="SM00906">
    <property type="entry name" value="Fungal_trans"/>
    <property type="match status" value="1"/>
</dbReference>
<dbReference type="Pfam" id="PF00172">
    <property type="entry name" value="Zn_clus"/>
    <property type="match status" value="1"/>
</dbReference>
<evidence type="ECO:0000256" key="8">
    <source>
        <dbReference type="ARBA" id="ARBA00023128"/>
    </source>
</evidence>
<feature type="binding site" evidence="11">
    <location>
        <begin position="52"/>
        <end position="57"/>
    </location>
    <ligand>
        <name>ATP</name>
        <dbReference type="ChEBI" id="CHEBI:30616"/>
    </ligand>
</feature>
<organism evidence="14 15">
    <name type="scientific">Fibroporia radiculosa</name>
    <dbReference type="NCBI Taxonomy" id="599839"/>
    <lineage>
        <taxon>Eukaryota</taxon>
        <taxon>Fungi</taxon>
        <taxon>Dikarya</taxon>
        <taxon>Basidiomycota</taxon>
        <taxon>Agaricomycotina</taxon>
        <taxon>Agaricomycetes</taxon>
        <taxon>Polyporales</taxon>
        <taxon>Fibroporiaceae</taxon>
        <taxon>Fibroporia</taxon>
    </lineage>
</organism>
<feature type="binding site" evidence="11">
    <location>
        <position position="78"/>
    </location>
    <ligand>
        <name>AMP</name>
        <dbReference type="ChEBI" id="CHEBI:456215"/>
    </ligand>
</feature>
<dbReference type="InterPro" id="IPR028587">
    <property type="entry name" value="AK2"/>
</dbReference>
<evidence type="ECO:0000256" key="11">
    <source>
        <dbReference type="HAMAP-Rule" id="MF_03168"/>
    </source>
</evidence>
<dbReference type="RefSeq" id="XP_012185054.1">
    <property type="nucleotide sequence ID" value="XM_012329664.1"/>
</dbReference>
<accession>J4IC45</accession>
<sequence length="860" mass="95139">MPGSDELEYLKSLVSQLNSKIQALEAKTKDAVTGQKKTPAQQLRTVLMGPPGAGKGTQAPRIRSEFCVCHLATGDMLREQVAQKTKLGVEAKKIMDAGGLVSDDIMVGIIKDQLENNKECKNGFVLDGFPRTVPQAEKLDAMLDARKEKIDSVVQLVIDDQLLISRITGRLIHPASGRTYHREFSPPKKPMVDDVTGEPLIQRSDDNVEALRKRLTVFHSQTGPVIEYYKQKGLWRPIDAAQSPSLVWDNLRKHLRHRQSPPPPPSAARSFVRNERHNTSPARHGLSLLSKEENGIVPKCDGLRPVCSQCLKSNRSTECQYYEKKHVSRTQLLRQKVAKLEARLRQLESEQADSEDSPPSSSSSSSYAPSPSASSHTSPAPHFHNTEPKLPASSSSSAPIVDAGLPLDLPLSSSFESSWWEDSESFCENKQTLVDIFFSHRHQCAFDVHLGRFQASLHLAPPHRPHPALLDSIYLLACYFSRLPHLSELESHFLKRALQGIAEALHKQDRIVQVLQASCLIAVYFFCNGRALEGYYHSSTSARLAIDLGLHQLRAADCNVTPVPSAEIYDPVYPSEQPFHLLPPCDTIEHAERIAAFWQICIVDRAWSVATGLPSALPDDVHPKTQIETSWPMSIMEMSMSLEVVGPLLLVSPYSTISAPASCVAASIVTLRAKAVMLFERTARFAAAAEHSAPDWVEQRSLEMSVDQFAANLPGISRYATGPFGTAHGEPDVDLVHIHTLIYVATIHLNRDLIEGQRASFEKCLVSADAVTAIVRELKDQDYGFLDPISGACWRYVADAYLQILSAVQRCAGYCDVLAVNENLNILLVAMRRLALFFPIAGIQASEIEQQQLLQQAIPV</sequence>
<dbReference type="SUPFAM" id="SSF57774">
    <property type="entry name" value="Microbial and mitochondrial ADK, insert 'zinc finger' domain"/>
    <property type="match status" value="1"/>
</dbReference>
<dbReference type="GO" id="GO:0006351">
    <property type="term" value="P:DNA-templated transcription"/>
    <property type="evidence" value="ECO:0007669"/>
    <property type="project" value="InterPro"/>
</dbReference>
<evidence type="ECO:0000256" key="2">
    <source>
        <dbReference type="ARBA" id="ARBA00022679"/>
    </source>
</evidence>
<dbReference type="GO" id="GO:0003677">
    <property type="term" value="F:DNA binding"/>
    <property type="evidence" value="ECO:0007669"/>
    <property type="project" value="InterPro"/>
</dbReference>
<dbReference type="Gene3D" id="4.10.240.10">
    <property type="entry name" value="Zn(2)-C6 fungal-type DNA-binding domain"/>
    <property type="match status" value="1"/>
</dbReference>
<dbReference type="PRINTS" id="PR00094">
    <property type="entry name" value="ADENYLTKNASE"/>
</dbReference>
<dbReference type="GO" id="GO:0046033">
    <property type="term" value="P:AMP metabolic process"/>
    <property type="evidence" value="ECO:0007669"/>
    <property type="project" value="UniProtKB-UniRule"/>
</dbReference>
<dbReference type="HOGENOM" id="CLU_332609_0_0_1"/>
<evidence type="ECO:0000256" key="4">
    <source>
        <dbReference type="ARBA" id="ARBA00022741"/>
    </source>
</evidence>
<dbReference type="InterPro" id="IPR006259">
    <property type="entry name" value="Adenyl_kin_sub"/>
</dbReference>
<comment type="function">
    <text evidence="11">Catalyzes the reversible transfer of the terminal phosphate group between ATP and AMP. Plays an important role in cellular energy homeostasis and in adenine nucleotide metabolism. Adenylate kinase activity is critical for regulation of the phosphate utilization and the AMP de novo biosynthesis pathways.</text>
</comment>
<evidence type="ECO:0000256" key="9">
    <source>
        <dbReference type="ARBA" id="ARBA00023163"/>
    </source>
</evidence>
<keyword evidence="9" id="KW-0804">Transcription</keyword>
<dbReference type="CDD" id="cd01428">
    <property type="entry name" value="ADK"/>
    <property type="match status" value="1"/>
</dbReference>
<protein>
    <recommendedName>
        <fullName evidence="11">Adenylate kinase</fullName>
        <ecNumber evidence="11">2.7.4.3</ecNumber>
    </recommendedName>
    <alternativeName>
        <fullName evidence="11">ATP-AMP transphosphorylase</fullName>
    </alternativeName>
    <alternativeName>
        <fullName evidence="11">ATP:AMP phosphotransferase</fullName>
    </alternativeName>
    <alternativeName>
        <fullName evidence="11">Adenylate kinase cytosolic and mitochondrial</fullName>
    </alternativeName>
    <alternativeName>
        <fullName evidence="11">Adenylate monophosphate kinase</fullName>
    </alternativeName>
</protein>
<dbReference type="FunFam" id="3.40.50.300:FF:000106">
    <property type="entry name" value="Adenylate kinase mitochondrial"/>
    <property type="match status" value="1"/>
</dbReference>
<keyword evidence="8 11" id="KW-0496">Mitochondrion</keyword>
<dbReference type="InterPro" id="IPR036864">
    <property type="entry name" value="Zn2-C6_fun-type_DNA-bd_sf"/>
</dbReference>
<gene>
    <name evidence="11" type="primary">ADK1</name>
    <name evidence="14" type="ORF">FIBRA_08004</name>
</gene>
<dbReference type="GO" id="GO:0008270">
    <property type="term" value="F:zinc ion binding"/>
    <property type="evidence" value="ECO:0007669"/>
    <property type="project" value="InterPro"/>
</dbReference>
<dbReference type="GO" id="GO:0005524">
    <property type="term" value="F:ATP binding"/>
    <property type="evidence" value="ECO:0007669"/>
    <property type="project" value="UniProtKB-KW"/>
</dbReference>
<dbReference type="HAMAP" id="MF_00235">
    <property type="entry name" value="Adenylate_kinase_Adk"/>
    <property type="match status" value="1"/>
</dbReference>
<dbReference type="InterPro" id="IPR007219">
    <property type="entry name" value="XnlR_reg_dom"/>
</dbReference>
<dbReference type="InterPro" id="IPR050815">
    <property type="entry name" value="TF_fung"/>
</dbReference>
<feature type="binding site" evidence="11">
    <location>
        <position position="73"/>
    </location>
    <ligand>
        <name>AMP</name>
        <dbReference type="ChEBI" id="CHEBI:456215"/>
    </ligand>
</feature>
<dbReference type="CDD" id="cd00067">
    <property type="entry name" value="GAL4"/>
    <property type="match status" value="1"/>
</dbReference>
<reference evidence="14 15" key="1">
    <citation type="journal article" date="2012" name="Appl. Environ. Microbiol.">
        <title>Short-read sequencing for genomic analysis of the brown rot fungus Fibroporia radiculosa.</title>
        <authorList>
            <person name="Tang J.D."/>
            <person name="Perkins A.D."/>
            <person name="Sonstegard T.S."/>
            <person name="Schroeder S.G."/>
            <person name="Burgess S.C."/>
            <person name="Diehl S.V."/>
        </authorList>
    </citation>
    <scope>NUCLEOTIDE SEQUENCE [LARGE SCALE GENOMIC DNA]</scope>
    <source>
        <strain evidence="14 15">TFFH 294</strain>
    </source>
</reference>
<feature type="region of interest" description="NMPbind" evidence="11">
    <location>
        <begin position="72"/>
        <end position="101"/>
    </location>
</feature>